<keyword evidence="1" id="KW-0597">Phosphoprotein</keyword>
<evidence type="ECO:0000313" key="4">
    <source>
        <dbReference type="Proteomes" id="UP000647587"/>
    </source>
</evidence>
<dbReference type="Gene3D" id="3.40.50.2300">
    <property type="match status" value="1"/>
</dbReference>
<evidence type="ECO:0000313" key="3">
    <source>
        <dbReference type="EMBL" id="GGK33348.1"/>
    </source>
</evidence>
<feature type="domain" description="Response regulatory" evidence="2">
    <location>
        <begin position="21"/>
        <end position="140"/>
    </location>
</feature>
<dbReference type="InterPro" id="IPR052893">
    <property type="entry name" value="TCS_response_regulator"/>
</dbReference>
<accession>A0ABQ2EZP8</accession>
<dbReference type="EMBL" id="BMPP01000013">
    <property type="protein sequence ID" value="GGK33348.1"/>
    <property type="molecule type" value="Genomic_DNA"/>
</dbReference>
<evidence type="ECO:0000256" key="1">
    <source>
        <dbReference type="PROSITE-ProRule" id="PRU00169"/>
    </source>
</evidence>
<comment type="caution">
    <text evidence="3">The sequence shown here is derived from an EMBL/GenBank/DDBJ whole genome shotgun (WGS) entry which is preliminary data.</text>
</comment>
<reference evidence="4" key="1">
    <citation type="journal article" date="2019" name="Int. J. Syst. Evol. Microbiol.">
        <title>The Global Catalogue of Microorganisms (GCM) 10K type strain sequencing project: providing services to taxonomists for standard genome sequencing and annotation.</title>
        <authorList>
            <consortium name="The Broad Institute Genomics Platform"/>
            <consortium name="The Broad Institute Genome Sequencing Center for Infectious Disease"/>
            <person name="Wu L."/>
            <person name="Ma J."/>
        </authorList>
    </citation>
    <scope>NUCLEOTIDE SEQUENCE [LARGE SCALE GENOMIC DNA]</scope>
    <source>
        <strain evidence="4">JCM 30331</strain>
    </source>
</reference>
<gene>
    <name evidence="3" type="ORF">GCM10008955_29230</name>
</gene>
<keyword evidence="4" id="KW-1185">Reference proteome</keyword>
<dbReference type="CDD" id="cd17557">
    <property type="entry name" value="REC_Rcp-like"/>
    <property type="match status" value="1"/>
</dbReference>
<dbReference type="Pfam" id="PF00072">
    <property type="entry name" value="Response_reg"/>
    <property type="match status" value="1"/>
</dbReference>
<feature type="modified residue" description="4-aspartylphosphate" evidence="1">
    <location>
        <position position="73"/>
    </location>
</feature>
<dbReference type="Proteomes" id="UP000647587">
    <property type="component" value="Unassembled WGS sequence"/>
</dbReference>
<dbReference type="SUPFAM" id="SSF52172">
    <property type="entry name" value="CheY-like"/>
    <property type="match status" value="1"/>
</dbReference>
<dbReference type="SMART" id="SM00448">
    <property type="entry name" value="REC"/>
    <property type="match status" value="1"/>
</dbReference>
<dbReference type="PANTHER" id="PTHR44520:SF2">
    <property type="entry name" value="RESPONSE REGULATOR RCP1"/>
    <property type="match status" value="1"/>
</dbReference>
<evidence type="ECO:0000259" key="2">
    <source>
        <dbReference type="PROSITE" id="PS50110"/>
    </source>
</evidence>
<dbReference type="PROSITE" id="PS50110">
    <property type="entry name" value="RESPONSE_REGULATORY"/>
    <property type="match status" value="1"/>
</dbReference>
<organism evidence="3 4">
    <name type="scientific">Deinococcus malanensis</name>
    <dbReference type="NCBI Taxonomy" id="1706855"/>
    <lineage>
        <taxon>Bacteria</taxon>
        <taxon>Thermotogati</taxon>
        <taxon>Deinococcota</taxon>
        <taxon>Deinococci</taxon>
        <taxon>Deinococcales</taxon>
        <taxon>Deinococcaceae</taxon>
        <taxon>Deinococcus</taxon>
    </lineage>
</organism>
<name>A0ABQ2EZP8_9DEIO</name>
<sequence>MPTERQYMRPTPQSCRTSPPHILLIDDNPLDRELTTLALLDVAPGSQLTLAGSGIEALQMLWAGLQPDLILLDVNMPGMHGFEVLEALRADAALTRIPVIILTTSGAQQDREQARALQVHGYMVKAPGFEAYVQQMLDLVRWYHATAPLQTLA</sequence>
<protein>
    <submittedName>
        <fullName evidence="3">Response regulator</fullName>
    </submittedName>
</protein>
<proteinExistence type="predicted"/>
<dbReference type="PANTHER" id="PTHR44520">
    <property type="entry name" value="RESPONSE REGULATOR RCP1-RELATED"/>
    <property type="match status" value="1"/>
</dbReference>
<dbReference type="InterPro" id="IPR011006">
    <property type="entry name" value="CheY-like_superfamily"/>
</dbReference>
<dbReference type="InterPro" id="IPR001789">
    <property type="entry name" value="Sig_transdc_resp-reg_receiver"/>
</dbReference>